<feature type="domain" description="C2H2-type" evidence="9">
    <location>
        <begin position="46"/>
        <end position="74"/>
    </location>
</feature>
<accession>A0A2K0VU66</accession>
<keyword evidence="2" id="KW-0479">Metal-binding</keyword>
<dbReference type="PROSITE" id="PS50157">
    <property type="entry name" value="ZINC_FINGER_C2H2_2"/>
    <property type="match status" value="2"/>
</dbReference>
<dbReference type="STRING" id="42673.A0A2K0VU66"/>
<dbReference type="InterPro" id="IPR013087">
    <property type="entry name" value="Znf_C2H2_type"/>
</dbReference>
<evidence type="ECO:0000313" key="10">
    <source>
        <dbReference type="EMBL" id="PNP73556.1"/>
    </source>
</evidence>
<dbReference type="SMART" id="SM00355">
    <property type="entry name" value="ZnF_C2H2"/>
    <property type="match status" value="2"/>
</dbReference>
<evidence type="ECO:0000256" key="3">
    <source>
        <dbReference type="ARBA" id="ARBA00022737"/>
    </source>
</evidence>
<dbReference type="InterPro" id="IPR007219">
    <property type="entry name" value="XnlR_reg_dom"/>
</dbReference>
<feature type="compositionally biased region" description="Polar residues" evidence="8">
    <location>
        <begin position="72"/>
        <end position="84"/>
    </location>
</feature>
<dbReference type="InterPro" id="IPR051059">
    <property type="entry name" value="VerF-like"/>
</dbReference>
<name>A0A2K0VU66_GIBNY</name>
<keyword evidence="11" id="KW-1185">Reference proteome</keyword>
<evidence type="ECO:0000256" key="8">
    <source>
        <dbReference type="SAM" id="MobiDB-lite"/>
    </source>
</evidence>
<feature type="domain" description="C2H2-type" evidence="9">
    <location>
        <begin position="18"/>
        <end position="45"/>
    </location>
</feature>
<dbReference type="SUPFAM" id="SSF57667">
    <property type="entry name" value="beta-beta-alpha zinc fingers"/>
    <property type="match status" value="1"/>
</dbReference>
<protein>
    <recommendedName>
        <fullName evidence="9">C2H2-type domain-containing protein</fullName>
    </recommendedName>
</protein>
<organism evidence="10 11">
    <name type="scientific">Gibberella nygamai</name>
    <name type="common">Bean root rot disease fungus</name>
    <name type="synonym">Fusarium nygamai</name>
    <dbReference type="NCBI Taxonomy" id="42673"/>
    <lineage>
        <taxon>Eukaryota</taxon>
        <taxon>Fungi</taxon>
        <taxon>Dikarya</taxon>
        <taxon>Ascomycota</taxon>
        <taxon>Pezizomycotina</taxon>
        <taxon>Sordariomycetes</taxon>
        <taxon>Hypocreomycetidae</taxon>
        <taxon>Hypocreales</taxon>
        <taxon>Nectriaceae</taxon>
        <taxon>Fusarium</taxon>
        <taxon>Fusarium fujikuroi species complex</taxon>
    </lineage>
</organism>
<dbReference type="GO" id="GO:0000785">
    <property type="term" value="C:chromatin"/>
    <property type="evidence" value="ECO:0007669"/>
    <property type="project" value="TreeGrafter"/>
</dbReference>
<dbReference type="PANTHER" id="PTHR40626:SF31">
    <property type="entry name" value="TRANSCRIPTIONAL ACTIVATOR_REPRESSOR MOT3"/>
    <property type="match status" value="1"/>
</dbReference>
<dbReference type="Gene3D" id="3.30.160.60">
    <property type="entry name" value="Classic Zinc Finger"/>
    <property type="match status" value="2"/>
</dbReference>
<dbReference type="AlphaFoldDB" id="A0A2K0VU66"/>
<proteinExistence type="predicted"/>
<keyword evidence="6" id="KW-0539">Nucleus</keyword>
<dbReference type="GO" id="GO:0005634">
    <property type="term" value="C:nucleus"/>
    <property type="evidence" value="ECO:0007669"/>
    <property type="project" value="UniProtKB-SubCell"/>
</dbReference>
<gene>
    <name evidence="10" type="ORF">FNYG_13101</name>
</gene>
<keyword evidence="3" id="KW-0677">Repeat</keyword>
<dbReference type="EMBL" id="MTQA01000267">
    <property type="protein sequence ID" value="PNP73556.1"/>
    <property type="molecule type" value="Genomic_DNA"/>
</dbReference>
<keyword evidence="4 7" id="KW-0863">Zinc-finger</keyword>
<dbReference type="Pfam" id="PF04082">
    <property type="entry name" value="Fungal_trans"/>
    <property type="match status" value="1"/>
</dbReference>
<evidence type="ECO:0000256" key="7">
    <source>
        <dbReference type="PROSITE-ProRule" id="PRU00042"/>
    </source>
</evidence>
<comment type="caution">
    <text evidence="10">The sequence shown here is derived from an EMBL/GenBank/DDBJ whole genome shotgun (WGS) entry which is preliminary data.</text>
</comment>
<dbReference type="Pfam" id="PF00096">
    <property type="entry name" value="zf-C2H2"/>
    <property type="match status" value="1"/>
</dbReference>
<evidence type="ECO:0000256" key="4">
    <source>
        <dbReference type="ARBA" id="ARBA00022771"/>
    </source>
</evidence>
<feature type="region of interest" description="Disordered" evidence="8">
    <location>
        <begin position="157"/>
        <end position="188"/>
    </location>
</feature>
<dbReference type="Proteomes" id="UP000236664">
    <property type="component" value="Unassembled WGS sequence"/>
</dbReference>
<dbReference type="GO" id="GO:0000978">
    <property type="term" value="F:RNA polymerase II cis-regulatory region sequence-specific DNA binding"/>
    <property type="evidence" value="ECO:0007669"/>
    <property type="project" value="InterPro"/>
</dbReference>
<evidence type="ECO:0000313" key="11">
    <source>
        <dbReference type="Proteomes" id="UP000236664"/>
    </source>
</evidence>
<feature type="compositionally biased region" description="Polar residues" evidence="8">
    <location>
        <begin position="157"/>
        <end position="184"/>
    </location>
</feature>
<dbReference type="GO" id="GO:0000981">
    <property type="term" value="F:DNA-binding transcription factor activity, RNA polymerase II-specific"/>
    <property type="evidence" value="ECO:0007669"/>
    <property type="project" value="InterPro"/>
</dbReference>
<dbReference type="PANTHER" id="PTHR40626">
    <property type="entry name" value="MIP31509P"/>
    <property type="match status" value="1"/>
</dbReference>
<evidence type="ECO:0000256" key="6">
    <source>
        <dbReference type="ARBA" id="ARBA00023242"/>
    </source>
</evidence>
<evidence type="ECO:0000256" key="5">
    <source>
        <dbReference type="ARBA" id="ARBA00022833"/>
    </source>
</evidence>
<comment type="subcellular location">
    <subcellularLocation>
        <location evidence="1">Nucleus</location>
    </subcellularLocation>
</comment>
<dbReference type="GO" id="GO:0006351">
    <property type="term" value="P:DNA-templated transcription"/>
    <property type="evidence" value="ECO:0007669"/>
    <property type="project" value="InterPro"/>
</dbReference>
<sequence length="684" mass="75544">MDSYTSRFRSGQNVANKRSCSICGHVFTRTEHLTRHERSHRGEKPFQCSLCGFASCRKDLLKRHISRHHSGIESTTVATDTSEASGGHYDEGGSSKETNQFSLDSIFEWGSDMPEFGSLNSLGPLIPNDLSSISDIDIGNFMADVYNGNSPLSFQVNGPLSPPSSNLHREISPQSESVTASKTGNESRDKTLGTFQISEAKRMQLIDLGHKACSGMDLAFPSCLSLERCVAACFDSLFTVTPCVHIPTWSAEKADPYILLAMAACGAKYLRKPDLARSLHKVARKVTLSQIRTPDGVRIEQAPSVMLALLIVTGFSLWNGPADACREAMLDNVLLAELSCLETNSEQDDNACTYMDTEASWKVWAERETMIRTRYSVLHFLGVITAAFDAPPPIRFSDVKLPLPCTEAEWIATSAQDWARSRRPTASTSLKDAVDGFLRSSAPTSILDRPFTAIIILHTLIQQIWYWRQGSWNGNRALEVGPFRNALDKLESAANFGSESTISPYNSRAGLAYSFHSLLRLARTHLCVSMGKCLSACKTHDVSKISQAIMVGFPIERSIEASRAALSATQSFAVLLKFEAVHTSGCGTLPYIFNTFQSVLYLIKWLELMEKVPAITWTEHESETISLIESTVKEVELRPEQAMVPLSGQVAFACVIIFKGASTWDLQTLLLKALYEYATKFYAD</sequence>
<evidence type="ECO:0000259" key="9">
    <source>
        <dbReference type="PROSITE" id="PS50157"/>
    </source>
</evidence>
<evidence type="ECO:0000256" key="2">
    <source>
        <dbReference type="ARBA" id="ARBA00022723"/>
    </source>
</evidence>
<dbReference type="InterPro" id="IPR036236">
    <property type="entry name" value="Znf_C2H2_sf"/>
</dbReference>
<dbReference type="OrthoDB" id="10018191at2759"/>
<keyword evidence="5" id="KW-0862">Zinc</keyword>
<dbReference type="GO" id="GO:0008270">
    <property type="term" value="F:zinc ion binding"/>
    <property type="evidence" value="ECO:0007669"/>
    <property type="project" value="UniProtKB-KW"/>
</dbReference>
<feature type="region of interest" description="Disordered" evidence="8">
    <location>
        <begin position="71"/>
        <end position="97"/>
    </location>
</feature>
<dbReference type="PROSITE" id="PS00028">
    <property type="entry name" value="ZINC_FINGER_C2H2_1"/>
    <property type="match status" value="1"/>
</dbReference>
<reference evidence="10 11" key="1">
    <citation type="submission" date="2017-06" db="EMBL/GenBank/DDBJ databases">
        <title>Genome of Fusarium nygamai isolate CS10214.</title>
        <authorList>
            <person name="Gardiner D.M."/>
            <person name="Obanor F."/>
            <person name="Kazan K."/>
        </authorList>
    </citation>
    <scope>NUCLEOTIDE SEQUENCE [LARGE SCALE GENOMIC DNA]</scope>
    <source>
        <strain evidence="10 11">CS10214</strain>
    </source>
</reference>
<evidence type="ECO:0000256" key="1">
    <source>
        <dbReference type="ARBA" id="ARBA00004123"/>
    </source>
</evidence>